<gene>
    <name evidence="1" type="ORF">FAZ97_19530</name>
</gene>
<protein>
    <submittedName>
        <fullName evidence="1">Uncharacterized protein</fullName>
    </submittedName>
</protein>
<reference evidence="1 2" key="1">
    <citation type="submission" date="2019-12" db="EMBL/GenBank/DDBJ databases">
        <title>Paraburkholderia acidiphila 7Q-K02 sp. nov and Paraburkholderia acidisoli DHF22 sp. nov., two strains isolated from forest soil.</title>
        <authorList>
            <person name="Gao Z."/>
            <person name="Qiu L."/>
        </authorList>
    </citation>
    <scope>NUCLEOTIDE SEQUENCE [LARGE SCALE GENOMIC DNA]</scope>
    <source>
        <strain evidence="1 2">7Q-K02</strain>
    </source>
</reference>
<evidence type="ECO:0000313" key="1">
    <source>
        <dbReference type="EMBL" id="QGZ57127.1"/>
    </source>
</evidence>
<sequence>MLHIELKEQIEAAFDATQLASVTLCRDALELSLTNGVELTLRIADPNEYAMNWRWGEAAMGIDTAPVHPTLGTFPNHCHTPDGRTVDDPISEIGMEPWRNVRMLIARLLAQPLLGFDVAVARDLSEALSEEP</sequence>
<dbReference type="OrthoDB" id="8562123at2"/>
<dbReference type="Proteomes" id="UP000434209">
    <property type="component" value="Chromosome 2"/>
</dbReference>
<dbReference type="RefSeq" id="WP_158760076.1">
    <property type="nucleotide sequence ID" value="NZ_CP046910.1"/>
</dbReference>
<keyword evidence="2" id="KW-1185">Reference proteome</keyword>
<proteinExistence type="predicted"/>
<dbReference type="InterPro" id="IPR045397">
    <property type="entry name" value="TumE-like"/>
</dbReference>
<dbReference type="AlphaFoldDB" id="A0A7Z2J9T8"/>
<organism evidence="1 2">
    <name type="scientific">Paraburkholderia acidiphila</name>
    <dbReference type="NCBI Taxonomy" id="2571747"/>
    <lineage>
        <taxon>Bacteria</taxon>
        <taxon>Pseudomonadati</taxon>
        <taxon>Pseudomonadota</taxon>
        <taxon>Betaproteobacteria</taxon>
        <taxon>Burkholderiales</taxon>
        <taxon>Burkholderiaceae</taxon>
        <taxon>Paraburkholderia</taxon>
    </lineage>
</organism>
<dbReference type="KEGG" id="pacp:FAZ97_19530"/>
<dbReference type="Pfam" id="PF20126">
    <property type="entry name" value="TumE"/>
    <property type="match status" value="1"/>
</dbReference>
<dbReference type="EMBL" id="CP046910">
    <property type="protein sequence ID" value="QGZ57127.1"/>
    <property type="molecule type" value="Genomic_DNA"/>
</dbReference>
<accession>A0A7Z2J9T8</accession>
<name>A0A7Z2J9T8_9BURK</name>
<evidence type="ECO:0000313" key="2">
    <source>
        <dbReference type="Proteomes" id="UP000434209"/>
    </source>
</evidence>